<gene>
    <name evidence="2" type="ORF">cpu_18990</name>
</gene>
<keyword evidence="3" id="KW-1185">Reference proteome</keyword>
<sequence>MNNWEVYFICKSYDPEFYKIEDDCIELIDYGVQARYPFYLEIEEFGAENAIKSAERIKHFVLMKIQK</sequence>
<dbReference type="Proteomes" id="UP000187485">
    <property type="component" value="Unassembled WGS sequence"/>
</dbReference>
<evidence type="ECO:0000313" key="3">
    <source>
        <dbReference type="Proteomes" id="UP000187485"/>
    </source>
</evidence>
<dbReference type="EMBL" id="BDJK01000048">
    <property type="protein sequence ID" value="GAV23389.1"/>
    <property type="molecule type" value="Genomic_DNA"/>
</dbReference>
<evidence type="ECO:0000259" key="1">
    <source>
        <dbReference type="Pfam" id="PF05168"/>
    </source>
</evidence>
<reference evidence="3" key="1">
    <citation type="submission" date="2016-12" db="EMBL/GenBank/DDBJ databases">
        <title>Draft Genome Sequences od Carboxydothermus pertinax and islandicus, Hydrogenogenic Carboxydotrophic Bacteria.</title>
        <authorList>
            <person name="Fukuyama Y."/>
            <person name="Ohmae K."/>
            <person name="Yoneda Y."/>
            <person name="Yoshida T."/>
            <person name="Sako Y."/>
        </authorList>
    </citation>
    <scope>NUCLEOTIDE SEQUENCE [LARGE SCALE GENOMIC DNA]</scope>
    <source>
        <strain evidence="3">Ug1</strain>
    </source>
</reference>
<dbReference type="RefSeq" id="WP_075859816.1">
    <property type="nucleotide sequence ID" value="NZ_BDJK01000048.1"/>
</dbReference>
<feature type="domain" description="HEPN" evidence="1">
    <location>
        <begin position="10"/>
        <end position="61"/>
    </location>
</feature>
<dbReference type="Pfam" id="PF05168">
    <property type="entry name" value="HEPN"/>
    <property type="match status" value="1"/>
</dbReference>
<dbReference type="OrthoDB" id="9808176at2"/>
<comment type="caution">
    <text evidence="2">The sequence shown here is derived from an EMBL/GenBank/DDBJ whole genome shotgun (WGS) entry which is preliminary data.</text>
</comment>
<dbReference type="Gene3D" id="1.20.120.330">
    <property type="entry name" value="Nucleotidyltransferases domain 2"/>
    <property type="match status" value="1"/>
</dbReference>
<evidence type="ECO:0000313" key="2">
    <source>
        <dbReference type="EMBL" id="GAV23389.1"/>
    </source>
</evidence>
<protein>
    <submittedName>
        <fullName evidence="2">DNA-binding protein</fullName>
    </submittedName>
</protein>
<organism evidence="2 3">
    <name type="scientific">Carboxydothermus pertinax</name>
    <dbReference type="NCBI Taxonomy" id="870242"/>
    <lineage>
        <taxon>Bacteria</taxon>
        <taxon>Bacillati</taxon>
        <taxon>Bacillota</taxon>
        <taxon>Clostridia</taxon>
        <taxon>Thermoanaerobacterales</taxon>
        <taxon>Thermoanaerobacteraceae</taxon>
        <taxon>Carboxydothermus</taxon>
    </lineage>
</organism>
<dbReference type="GO" id="GO:0003677">
    <property type="term" value="F:DNA binding"/>
    <property type="evidence" value="ECO:0007669"/>
    <property type="project" value="UniProtKB-KW"/>
</dbReference>
<proteinExistence type="predicted"/>
<dbReference type="InterPro" id="IPR007842">
    <property type="entry name" value="HEPN_dom"/>
</dbReference>
<accession>A0A1L8CWZ5</accession>
<keyword evidence="2" id="KW-0238">DNA-binding</keyword>
<name>A0A1L8CWZ5_9THEO</name>
<dbReference type="AlphaFoldDB" id="A0A1L8CWZ5"/>